<evidence type="ECO:0008006" key="3">
    <source>
        <dbReference type="Google" id="ProtNLM"/>
    </source>
</evidence>
<proteinExistence type="predicted"/>
<accession>A0A1D7QEE2</accession>
<name>A0A1D7QEE2_9SPHI</name>
<gene>
    <name evidence="1" type="ORF">BFS30_07745</name>
</gene>
<dbReference type="EMBL" id="CP017141">
    <property type="protein sequence ID" value="AOM77068.1"/>
    <property type="molecule type" value="Genomic_DNA"/>
</dbReference>
<dbReference type="RefSeq" id="WP_069378761.1">
    <property type="nucleotide sequence ID" value="NZ_CP017141.1"/>
</dbReference>
<protein>
    <recommendedName>
        <fullName evidence="3">DUF2383 domain-containing protein</fullName>
    </recommendedName>
</protein>
<dbReference type="AlphaFoldDB" id="A0A1D7QEE2"/>
<reference evidence="1 2" key="1">
    <citation type="submission" date="2016-08" db="EMBL/GenBank/DDBJ databases">
        <authorList>
            <person name="Seilhamer J.J."/>
        </authorList>
    </citation>
    <scope>NUCLEOTIDE SEQUENCE [LARGE SCALE GENOMIC DNA]</scope>
    <source>
        <strain evidence="1 2">DX4</strain>
    </source>
</reference>
<evidence type="ECO:0000313" key="1">
    <source>
        <dbReference type="EMBL" id="AOM77068.1"/>
    </source>
</evidence>
<dbReference type="KEGG" id="psty:BFS30_07745"/>
<organism evidence="1 2">
    <name type="scientific">Pedobacter steynii</name>
    <dbReference type="NCBI Taxonomy" id="430522"/>
    <lineage>
        <taxon>Bacteria</taxon>
        <taxon>Pseudomonadati</taxon>
        <taxon>Bacteroidota</taxon>
        <taxon>Sphingobacteriia</taxon>
        <taxon>Sphingobacteriales</taxon>
        <taxon>Sphingobacteriaceae</taxon>
        <taxon>Pedobacter</taxon>
    </lineage>
</organism>
<dbReference type="Proteomes" id="UP000094313">
    <property type="component" value="Chromosome"/>
</dbReference>
<keyword evidence="2" id="KW-1185">Reference proteome</keyword>
<dbReference type="OrthoDB" id="1441145at2"/>
<evidence type="ECO:0000313" key="2">
    <source>
        <dbReference type="Proteomes" id="UP000094313"/>
    </source>
</evidence>
<sequence>MKTIDDLQLENELQELYLVTKYWLSGLEFCKGELNFFRKLSSGYICNIKGKISNLQLLLQRTEMLERKIKEASLHVTAYLKFLEPIILDSTQNISILLLNKHLDLENEINILFEDFQYVKQEIFGAQDPLILTKAH</sequence>